<evidence type="ECO:0000256" key="1">
    <source>
        <dbReference type="SAM" id="MobiDB-lite"/>
    </source>
</evidence>
<sequence>MGCSNSRDSSLEGIDQEALTEFENELGLKNISAETIVNVFHSYSKAGLITKNQLNAACIDSKVNLNLNQNFLDRFSDEGRILVKKIICLGILLGKGEAIEKVCLLFETYASSRESNLLSQSQLEEMITDLIEISCLTIPNYVLSLNKHDPELRRYVSKIAIITPSMINYHTYMFTETFDRITLEQFKDKIANDKLLHLLSTKFIRTFAIQMFMNMVKPAENAMKKNKDKKRTKKSATSYEKLPSVKPKLGKSNSMI</sequence>
<feature type="compositionally biased region" description="Basic residues" evidence="1">
    <location>
        <begin position="224"/>
        <end position="234"/>
    </location>
</feature>
<evidence type="ECO:0000313" key="3">
    <source>
        <dbReference type="Proteomes" id="UP000187209"/>
    </source>
</evidence>
<proteinExistence type="predicted"/>
<accession>A0A1R2AS97</accession>
<name>A0A1R2AS97_9CILI</name>
<dbReference type="AlphaFoldDB" id="A0A1R2AS97"/>
<feature type="region of interest" description="Disordered" evidence="1">
    <location>
        <begin position="222"/>
        <end position="256"/>
    </location>
</feature>
<protein>
    <recommendedName>
        <fullName evidence="4">EF-hand domain-containing protein</fullName>
    </recommendedName>
</protein>
<organism evidence="2 3">
    <name type="scientific">Stentor coeruleus</name>
    <dbReference type="NCBI Taxonomy" id="5963"/>
    <lineage>
        <taxon>Eukaryota</taxon>
        <taxon>Sar</taxon>
        <taxon>Alveolata</taxon>
        <taxon>Ciliophora</taxon>
        <taxon>Postciliodesmatophora</taxon>
        <taxon>Heterotrichea</taxon>
        <taxon>Heterotrichida</taxon>
        <taxon>Stentoridae</taxon>
        <taxon>Stentor</taxon>
    </lineage>
</organism>
<comment type="caution">
    <text evidence="2">The sequence shown here is derived from an EMBL/GenBank/DDBJ whole genome shotgun (WGS) entry which is preliminary data.</text>
</comment>
<dbReference type="EMBL" id="MPUH01001504">
    <property type="protein sequence ID" value="OMJ67401.1"/>
    <property type="molecule type" value="Genomic_DNA"/>
</dbReference>
<evidence type="ECO:0008006" key="4">
    <source>
        <dbReference type="Google" id="ProtNLM"/>
    </source>
</evidence>
<gene>
    <name evidence="2" type="ORF">SteCoe_35441</name>
</gene>
<keyword evidence="3" id="KW-1185">Reference proteome</keyword>
<reference evidence="2 3" key="1">
    <citation type="submission" date="2016-11" db="EMBL/GenBank/DDBJ databases">
        <title>The macronuclear genome of Stentor coeruleus: a giant cell with tiny introns.</title>
        <authorList>
            <person name="Slabodnick M."/>
            <person name="Ruby J.G."/>
            <person name="Reiff S.B."/>
            <person name="Swart E.C."/>
            <person name="Gosai S."/>
            <person name="Prabakaran S."/>
            <person name="Witkowska E."/>
            <person name="Larue G.E."/>
            <person name="Fisher S."/>
            <person name="Freeman R.M."/>
            <person name="Gunawardena J."/>
            <person name="Chu W."/>
            <person name="Stover N.A."/>
            <person name="Gregory B.D."/>
            <person name="Nowacki M."/>
            <person name="Derisi J."/>
            <person name="Roy S.W."/>
            <person name="Marshall W.F."/>
            <person name="Sood P."/>
        </authorList>
    </citation>
    <scope>NUCLEOTIDE SEQUENCE [LARGE SCALE GENOMIC DNA]</scope>
    <source>
        <strain evidence="2">WM001</strain>
    </source>
</reference>
<dbReference type="Proteomes" id="UP000187209">
    <property type="component" value="Unassembled WGS sequence"/>
</dbReference>
<dbReference type="OrthoDB" id="324823at2759"/>
<evidence type="ECO:0000313" key="2">
    <source>
        <dbReference type="EMBL" id="OMJ67401.1"/>
    </source>
</evidence>